<feature type="repeat" description="RCC1" evidence="3">
    <location>
        <begin position="28"/>
        <end position="83"/>
    </location>
</feature>
<organism evidence="5 6">
    <name type="scientific">Nesidiocoris tenuis</name>
    <dbReference type="NCBI Taxonomy" id="355587"/>
    <lineage>
        <taxon>Eukaryota</taxon>
        <taxon>Metazoa</taxon>
        <taxon>Ecdysozoa</taxon>
        <taxon>Arthropoda</taxon>
        <taxon>Hexapoda</taxon>
        <taxon>Insecta</taxon>
        <taxon>Pterygota</taxon>
        <taxon>Neoptera</taxon>
        <taxon>Paraneoptera</taxon>
        <taxon>Hemiptera</taxon>
        <taxon>Heteroptera</taxon>
        <taxon>Panheteroptera</taxon>
        <taxon>Cimicomorpha</taxon>
        <taxon>Miridae</taxon>
        <taxon>Dicyphina</taxon>
        <taxon>Nesidiocoris</taxon>
    </lineage>
</organism>
<evidence type="ECO:0000256" key="1">
    <source>
        <dbReference type="ARBA" id="ARBA00022658"/>
    </source>
</evidence>
<accession>A0ABN7B3X5</accession>
<evidence type="ECO:0000259" key="4">
    <source>
        <dbReference type="Pfam" id="PF25390"/>
    </source>
</evidence>
<feature type="repeat" description="RCC1" evidence="3">
    <location>
        <begin position="187"/>
        <end position="235"/>
    </location>
</feature>
<gene>
    <name evidence="5" type="ORF">NTJ_10246</name>
</gene>
<feature type="repeat" description="RCC1" evidence="3">
    <location>
        <begin position="294"/>
        <end position="342"/>
    </location>
</feature>
<name>A0ABN7B3X5_9HEMI</name>
<evidence type="ECO:0000313" key="5">
    <source>
        <dbReference type="EMBL" id="BES97432.1"/>
    </source>
</evidence>
<dbReference type="EMBL" id="AP028916">
    <property type="protein sequence ID" value="BES97432.1"/>
    <property type="molecule type" value="Genomic_DNA"/>
</dbReference>
<dbReference type="Proteomes" id="UP001307889">
    <property type="component" value="Chromosome 8"/>
</dbReference>
<keyword evidence="2" id="KW-0677">Repeat</keyword>
<proteinExistence type="predicted"/>
<dbReference type="InterPro" id="IPR051553">
    <property type="entry name" value="Ran_GTPase-activating"/>
</dbReference>
<feature type="repeat" description="RCC1" evidence="3">
    <location>
        <begin position="135"/>
        <end position="186"/>
    </location>
</feature>
<evidence type="ECO:0000313" key="6">
    <source>
        <dbReference type="Proteomes" id="UP001307889"/>
    </source>
</evidence>
<dbReference type="Gene3D" id="2.130.10.30">
    <property type="entry name" value="Regulator of chromosome condensation 1/beta-lactamase-inhibitor protein II"/>
    <property type="match status" value="2"/>
</dbReference>
<feature type="domain" description="RCC1-like" evidence="4">
    <location>
        <begin position="30"/>
        <end position="389"/>
    </location>
</feature>
<evidence type="ECO:0000256" key="3">
    <source>
        <dbReference type="PROSITE-ProRule" id="PRU00235"/>
    </source>
</evidence>
<feature type="repeat" description="RCC1" evidence="3">
    <location>
        <begin position="239"/>
        <end position="293"/>
    </location>
</feature>
<evidence type="ECO:0000256" key="2">
    <source>
        <dbReference type="ARBA" id="ARBA00022737"/>
    </source>
</evidence>
<dbReference type="PRINTS" id="PR00633">
    <property type="entry name" value="RCCNDNSATION"/>
</dbReference>
<dbReference type="InterPro" id="IPR000408">
    <property type="entry name" value="Reg_chr_condens"/>
</dbReference>
<sequence>MDKNDQEPKEQPDQPEPAKEFVRVLHPKLVFSWGCNAYGQLGRPGTQKPCSLPEIVDFTEEIIPGSIKQIAIGLGNTYILMDSGELYGNGLNNIRQLGNAEFLGHEFKKIENVDELVIDNIAVLWDSIYAVTRSGNVIGWGSNAYGQLGLDPGLVFSSRTPVVIWQDSKVVQVGAGLRHCVMLMKKGRVLTCGDSKKGQLGRPWTEDFRPQEVKLLRNVKQIAVGQYHNIALVKIQDDYKVYSWGLNAQGQCGVDPSSNPIVSIPMEIKFSDPIMKASSLRCGWSHSGLLNSDGQLYLWGDNRYGQLGDDQSASYTPKRPATLALVKDFDLGFGHTVVALAETGMLLAWGDNAYGCCGIGDTVPQVNMPVKTCVGLKRVAVRIFAGYKQNFALTV</sequence>
<reference evidence="5 6" key="1">
    <citation type="submission" date="2023-09" db="EMBL/GenBank/DDBJ databases">
        <title>Nesidiocoris tenuis whole genome shotgun sequence.</title>
        <authorList>
            <person name="Shibata T."/>
            <person name="Shimoda M."/>
            <person name="Kobayashi T."/>
            <person name="Uehara T."/>
        </authorList>
    </citation>
    <scope>NUCLEOTIDE SEQUENCE [LARGE SCALE GENOMIC DNA]</scope>
    <source>
        <strain evidence="5 6">Japan</strain>
    </source>
</reference>
<dbReference type="Pfam" id="PF25390">
    <property type="entry name" value="WD40_RLD"/>
    <property type="match status" value="1"/>
</dbReference>
<dbReference type="InterPro" id="IPR009091">
    <property type="entry name" value="RCC1/BLIP-II"/>
</dbReference>
<dbReference type="SUPFAM" id="SSF50985">
    <property type="entry name" value="RCC1/BLIP-II"/>
    <property type="match status" value="1"/>
</dbReference>
<protein>
    <submittedName>
        <fullName evidence="5">Regulator of chromosome condensation (RCC1) repeat</fullName>
    </submittedName>
</protein>
<feature type="repeat" description="RCC1" evidence="3">
    <location>
        <begin position="344"/>
        <end position="395"/>
    </location>
</feature>
<keyword evidence="6" id="KW-1185">Reference proteome</keyword>
<dbReference type="InterPro" id="IPR058923">
    <property type="entry name" value="RCC1-like_dom"/>
</dbReference>
<keyword evidence="1" id="KW-0344">Guanine-nucleotide releasing factor</keyword>
<dbReference type="PANTHER" id="PTHR45982:SF1">
    <property type="entry name" value="REGULATOR OF CHROMOSOME CONDENSATION"/>
    <property type="match status" value="1"/>
</dbReference>
<dbReference type="PROSITE" id="PS50012">
    <property type="entry name" value="RCC1_3"/>
    <property type="match status" value="6"/>
</dbReference>
<dbReference type="PANTHER" id="PTHR45982">
    <property type="entry name" value="REGULATOR OF CHROMOSOME CONDENSATION"/>
    <property type="match status" value="1"/>
</dbReference>